<evidence type="ECO:0000256" key="7">
    <source>
        <dbReference type="ARBA" id="ARBA00022741"/>
    </source>
</evidence>
<dbReference type="PANTHER" id="PTHR43790">
    <property type="entry name" value="CARBOHYDRATE TRANSPORT ATP-BINDING PROTEIN MG119-RELATED"/>
    <property type="match status" value="1"/>
</dbReference>
<accession>A0A8H9I603</accession>
<dbReference type="NCBIfam" id="NF008442">
    <property type="entry name" value="PRK11288.1"/>
    <property type="match status" value="1"/>
</dbReference>
<dbReference type="Proteomes" id="UP000623776">
    <property type="component" value="Unassembled WGS sequence"/>
</dbReference>
<dbReference type="SUPFAM" id="SSF52540">
    <property type="entry name" value="P-loop containing nucleoside triphosphate hydrolases"/>
    <property type="match status" value="2"/>
</dbReference>
<dbReference type="CDD" id="cd03216">
    <property type="entry name" value="ABC_Carb_Monos_I"/>
    <property type="match status" value="1"/>
</dbReference>
<dbReference type="FunFam" id="3.40.50.300:FF:000127">
    <property type="entry name" value="Ribose import ATP-binding protein RbsA"/>
    <property type="match status" value="1"/>
</dbReference>
<keyword evidence="4" id="KW-0997">Cell inner membrane</keyword>
<evidence type="ECO:0000256" key="6">
    <source>
        <dbReference type="ARBA" id="ARBA00022737"/>
    </source>
</evidence>
<evidence type="ECO:0000313" key="12">
    <source>
        <dbReference type="EMBL" id="GGW40852.1"/>
    </source>
</evidence>
<dbReference type="RefSeq" id="WP_189464237.1">
    <property type="nucleotide sequence ID" value="NZ_BMXN01000035.1"/>
</dbReference>
<reference evidence="13" key="1">
    <citation type="journal article" date="2019" name="Int. J. Syst. Evol. Microbiol.">
        <title>The Global Catalogue of Microorganisms (GCM) 10K type strain sequencing project: providing services to taxonomists for standard genome sequencing and annotation.</title>
        <authorList>
            <consortium name="The Broad Institute Genomics Platform"/>
            <consortium name="The Broad Institute Genome Sequencing Center for Infectious Disease"/>
            <person name="Wu L."/>
            <person name="Ma J."/>
        </authorList>
    </citation>
    <scope>NUCLEOTIDE SEQUENCE [LARGE SCALE GENOMIC DNA]</scope>
    <source>
        <strain evidence="13">KCTC 22154</strain>
    </source>
</reference>
<dbReference type="SMART" id="SM00382">
    <property type="entry name" value="AAA"/>
    <property type="match status" value="2"/>
</dbReference>
<gene>
    <name evidence="12" type="primary">araG</name>
    <name evidence="12" type="ORF">GCM10007157_34430</name>
</gene>
<dbReference type="CDD" id="cd03215">
    <property type="entry name" value="ABC_Carb_Monos_II"/>
    <property type="match status" value="1"/>
</dbReference>
<dbReference type="Pfam" id="PF00005">
    <property type="entry name" value="ABC_tran"/>
    <property type="match status" value="2"/>
</dbReference>
<dbReference type="GO" id="GO:0016887">
    <property type="term" value="F:ATP hydrolysis activity"/>
    <property type="evidence" value="ECO:0007669"/>
    <property type="project" value="InterPro"/>
</dbReference>
<evidence type="ECO:0000256" key="1">
    <source>
        <dbReference type="ARBA" id="ARBA00004202"/>
    </source>
</evidence>
<evidence type="ECO:0000256" key="9">
    <source>
        <dbReference type="ARBA" id="ARBA00022967"/>
    </source>
</evidence>
<feature type="domain" description="ABC transporter" evidence="11">
    <location>
        <begin position="253"/>
        <end position="497"/>
    </location>
</feature>
<dbReference type="InterPro" id="IPR027417">
    <property type="entry name" value="P-loop_NTPase"/>
</dbReference>
<keyword evidence="2" id="KW-0813">Transport</keyword>
<protein>
    <submittedName>
        <fullName evidence="12">L-arabinose ABC transporter ATP-binding protein AraG</fullName>
    </submittedName>
</protein>
<dbReference type="InterPro" id="IPR003439">
    <property type="entry name" value="ABC_transporter-like_ATP-bd"/>
</dbReference>
<dbReference type="InterPro" id="IPR050107">
    <property type="entry name" value="ABC_carbohydrate_import_ATPase"/>
</dbReference>
<name>A0A8H9I603_9GAMM</name>
<dbReference type="GO" id="GO:0005886">
    <property type="term" value="C:plasma membrane"/>
    <property type="evidence" value="ECO:0007669"/>
    <property type="project" value="UniProtKB-SubCell"/>
</dbReference>
<keyword evidence="8 12" id="KW-0067">ATP-binding</keyword>
<evidence type="ECO:0000256" key="5">
    <source>
        <dbReference type="ARBA" id="ARBA00022597"/>
    </source>
</evidence>
<keyword evidence="7" id="KW-0547">Nucleotide-binding</keyword>
<evidence type="ECO:0000256" key="3">
    <source>
        <dbReference type="ARBA" id="ARBA00022475"/>
    </source>
</evidence>
<evidence type="ECO:0000256" key="2">
    <source>
        <dbReference type="ARBA" id="ARBA00022448"/>
    </source>
</evidence>
<evidence type="ECO:0000259" key="11">
    <source>
        <dbReference type="PROSITE" id="PS50893"/>
    </source>
</evidence>
<organism evidence="12 13">
    <name type="scientific">Vreelandella hamiltonii</name>
    <dbReference type="NCBI Taxonomy" id="502829"/>
    <lineage>
        <taxon>Bacteria</taxon>
        <taxon>Pseudomonadati</taxon>
        <taxon>Pseudomonadota</taxon>
        <taxon>Gammaproteobacteria</taxon>
        <taxon>Oceanospirillales</taxon>
        <taxon>Halomonadaceae</taxon>
        <taxon>Vreelandella</taxon>
    </lineage>
</organism>
<dbReference type="EMBL" id="BMXN01000035">
    <property type="protein sequence ID" value="GGW40852.1"/>
    <property type="molecule type" value="Genomic_DNA"/>
</dbReference>
<keyword evidence="5" id="KW-0762">Sugar transport</keyword>
<evidence type="ECO:0000256" key="10">
    <source>
        <dbReference type="ARBA" id="ARBA00023136"/>
    </source>
</evidence>
<comment type="subcellular location">
    <subcellularLocation>
        <location evidence="1">Cell membrane</location>
        <topology evidence="1">Peripheral membrane protein</topology>
    </subcellularLocation>
</comment>
<dbReference type="PROSITE" id="PS00211">
    <property type="entry name" value="ABC_TRANSPORTER_1"/>
    <property type="match status" value="1"/>
</dbReference>
<dbReference type="PROSITE" id="PS50893">
    <property type="entry name" value="ABC_TRANSPORTER_2"/>
    <property type="match status" value="2"/>
</dbReference>
<evidence type="ECO:0000256" key="4">
    <source>
        <dbReference type="ARBA" id="ARBA00022519"/>
    </source>
</evidence>
<comment type="caution">
    <text evidence="12">The sequence shown here is derived from an EMBL/GenBank/DDBJ whole genome shotgun (WGS) entry which is preliminary data.</text>
</comment>
<feature type="domain" description="ABC transporter" evidence="11">
    <location>
        <begin position="6"/>
        <end position="242"/>
    </location>
</feature>
<proteinExistence type="predicted"/>
<dbReference type="InterPro" id="IPR003593">
    <property type="entry name" value="AAA+_ATPase"/>
</dbReference>
<dbReference type="PANTHER" id="PTHR43790:SF6">
    <property type="entry name" value="ARABINOSE IMPORT ATP-BINDING PROTEIN ARAG"/>
    <property type="match status" value="1"/>
</dbReference>
<keyword evidence="10" id="KW-0472">Membrane</keyword>
<dbReference type="Gene3D" id="3.40.50.300">
    <property type="entry name" value="P-loop containing nucleotide triphosphate hydrolases"/>
    <property type="match status" value="2"/>
</dbReference>
<dbReference type="InterPro" id="IPR017871">
    <property type="entry name" value="ABC_transporter-like_CS"/>
</dbReference>
<dbReference type="AlphaFoldDB" id="A0A8H9I603"/>
<sequence>MSDPYLRFDGISVVFPGVRALDGVSFAAHAGQVHALMGENGAGKSTLLKVLSGVNRVAEGALWINGQRHVFGNAREALREGVSIIYQELTLSPNMSVAENLLLGQLPTRSGFINRRELRERALAILADLGEGSIYPSTKVRELSIGQQQMIEIGRALLRDAKIIAFDEPTSSLSIQEIRQLKRIVNRLRDEGRVVLYVTHRMEEVFEMCDAVTIFRDGKHIRTHEDMSELNHDLLVSEMVGRDIDDVYGYRTREQGDVVLNVEGIQGRGLKKPVSFAVKRGEVFGMFGLVGAGRSELLRLVCGVESPKAGTVTFNGESRRFKSPGEAIRAGIAMCPEDRKSQGIFPVASVADNLNISCRRFYKRWGVFRHPGRERRNAESYIRQLSVKTPGPRAPIGKLSGGNQQKVILARWLSEEIDLFVMDEPTRGIDVGARRDIYALLYDLAEQGKSVVVISSDLAEVSSICDRIAVMRDGELVEVVSRESATPERLLGLALPA</sequence>
<evidence type="ECO:0000313" key="13">
    <source>
        <dbReference type="Proteomes" id="UP000623776"/>
    </source>
</evidence>
<keyword evidence="6" id="KW-0677">Repeat</keyword>
<evidence type="ECO:0000256" key="8">
    <source>
        <dbReference type="ARBA" id="ARBA00022840"/>
    </source>
</evidence>
<keyword evidence="13" id="KW-1185">Reference proteome</keyword>
<keyword evidence="9" id="KW-1278">Translocase</keyword>
<keyword evidence="3" id="KW-1003">Cell membrane</keyword>
<dbReference type="GO" id="GO:0005524">
    <property type="term" value="F:ATP binding"/>
    <property type="evidence" value="ECO:0007669"/>
    <property type="project" value="UniProtKB-KW"/>
</dbReference>